<feature type="domain" description="DED" evidence="18">
    <location>
        <begin position="102"/>
        <end position="177"/>
    </location>
</feature>
<evidence type="ECO:0000256" key="2">
    <source>
        <dbReference type="ARBA" id="ARBA00004496"/>
    </source>
</evidence>
<dbReference type="GO" id="GO:0006508">
    <property type="term" value="P:proteolysis"/>
    <property type="evidence" value="ECO:0007669"/>
    <property type="project" value="UniProtKB-KW"/>
</dbReference>
<dbReference type="InterPro" id="IPR002138">
    <property type="entry name" value="Pept_C14_p10"/>
</dbReference>
<keyword evidence="4" id="KW-0963">Cytoplasm</keyword>
<evidence type="ECO:0000256" key="15">
    <source>
        <dbReference type="ARBA" id="ARBA00068172"/>
    </source>
</evidence>
<keyword evidence="6" id="KW-0645">Protease</keyword>
<keyword evidence="8" id="KW-0677">Repeat</keyword>
<dbReference type="GO" id="GO:0005634">
    <property type="term" value="C:nucleus"/>
    <property type="evidence" value="ECO:0007669"/>
    <property type="project" value="UniProtKB-SubCell"/>
</dbReference>
<dbReference type="GO" id="GO:0006915">
    <property type="term" value="P:apoptotic process"/>
    <property type="evidence" value="ECO:0007669"/>
    <property type="project" value="UniProtKB-KW"/>
</dbReference>
<comment type="catalytic activity">
    <reaction evidence="13">
        <text>Strict requirement for Asp at position P1 and has a preferred cleavage sequence of (Leu/Asp/Val)-Glu-Thr-Asp-|-(Gly/Ser/Ala).</text>
        <dbReference type="EC" id="3.4.22.61"/>
    </reaction>
</comment>
<dbReference type="PROSITE" id="PS50168">
    <property type="entry name" value="DED"/>
    <property type="match status" value="2"/>
</dbReference>
<evidence type="ECO:0000256" key="6">
    <source>
        <dbReference type="ARBA" id="ARBA00022670"/>
    </source>
</evidence>
<keyword evidence="10" id="KW-0788">Thiol protease</keyword>
<dbReference type="InterPro" id="IPR015917">
    <property type="entry name" value="Pept_C14A"/>
</dbReference>
<evidence type="ECO:0000313" key="22">
    <source>
        <dbReference type="Proteomes" id="UP000823561"/>
    </source>
</evidence>
<evidence type="ECO:0000256" key="13">
    <source>
        <dbReference type="ARBA" id="ARBA00051626"/>
    </source>
</evidence>
<dbReference type="PRINTS" id="PR00376">
    <property type="entry name" value="IL1BCENZYME"/>
</dbReference>
<protein>
    <recommendedName>
        <fullName evidence="15">Caspase-8</fullName>
        <ecNumber evidence="14">3.4.22.61</ecNumber>
    </recommendedName>
</protein>
<dbReference type="GO" id="GO:0032991">
    <property type="term" value="C:protein-containing complex"/>
    <property type="evidence" value="ECO:0007669"/>
    <property type="project" value="UniProtKB-ARBA"/>
</dbReference>
<dbReference type="GO" id="GO:0005886">
    <property type="term" value="C:plasma membrane"/>
    <property type="evidence" value="ECO:0007669"/>
    <property type="project" value="UniProtKB-ARBA"/>
</dbReference>
<keyword evidence="5" id="KW-0597">Phosphoprotein</keyword>
<reference evidence="21 22" key="1">
    <citation type="submission" date="2020-10" db="EMBL/GenBank/DDBJ databases">
        <title>Chromosome-scale genome assembly of the Allis shad, Alosa alosa.</title>
        <authorList>
            <person name="Margot Z."/>
            <person name="Christophe K."/>
            <person name="Cabau C."/>
            <person name="Louis A."/>
            <person name="Berthelot C."/>
            <person name="Parey E."/>
            <person name="Roest Crollius H."/>
            <person name="Montfort J."/>
            <person name="Robinson-Rechavi M."/>
            <person name="Bucao C."/>
            <person name="Bouchez O."/>
            <person name="Gislard M."/>
            <person name="Lluch J."/>
            <person name="Milhes M."/>
            <person name="Lampietro C."/>
            <person name="Lopez Roques C."/>
            <person name="Donnadieu C."/>
            <person name="Braasch I."/>
            <person name="Desvignes T."/>
            <person name="Postlethwait J."/>
            <person name="Bobe J."/>
            <person name="Guiguen Y."/>
        </authorList>
    </citation>
    <scope>NUCLEOTIDE SEQUENCE [LARGE SCALE GENOMIC DNA]</scope>
    <source>
        <strain evidence="21">M-15738</strain>
        <tissue evidence="21">Blood</tissue>
    </source>
</reference>
<keyword evidence="11" id="KW-0865">Zymogen</keyword>
<dbReference type="GO" id="GO:0043065">
    <property type="term" value="P:positive regulation of apoptotic process"/>
    <property type="evidence" value="ECO:0007669"/>
    <property type="project" value="UniProtKB-ARBA"/>
</dbReference>
<dbReference type="Pfam" id="PF01335">
    <property type="entry name" value="DED"/>
    <property type="match status" value="2"/>
</dbReference>
<evidence type="ECO:0000256" key="10">
    <source>
        <dbReference type="ARBA" id="ARBA00022807"/>
    </source>
</evidence>
<dbReference type="InterPro" id="IPR001875">
    <property type="entry name" value="DED_dom"/>
</dbReference>
<dbReference type="Proteomes" id="UP000823561">
    <property type="component" value="Chromosome 17"/>
</dbReference>
<accession>A0AAV6G243</accession>
<evidence type="ECO:0000256" key="9">
    <source>
        <dbReference type="ARBA" id="ARBA00022801"/>
    </source>
</evidence>
<keyword evidence="9" id="KW-0378">Hydrolase</keyword>
<dbReference type="FunFam" id="1.10.533.10:FF:000016">
    <property type="entry name" value="CASP8 and FADD-like apoptosis regulator"/>
    <property type="match status" value="1"/>
</dbReference>
<keyword evidence="12" id="KW-0539">Nucleus</keyword>
<evidence type="ECO:0000256" key="1">
    <source>
        <dbReference type="ARBA" id="ARBA00004123"/>
    </source>
</evidence>
<keyword evidence="7" id="KW-0053">Apoptosis</keyword>
<evidence type="ECO:0000256" key="11">
    <source>
        <dbReference type="ARBA" id="ARBA00023145"/>
    </source>
</evidence>
<dbReference type="InterPro" id="IPR029030">
    <property type="entry name" value="Caspase-like_dom_sf"/>
</dbReference>
<evidence type="ECO:0000256" key="14">
    <source>
        <dbReference type="ARBA" id="ARBA00066479"/>
    </source>
</evidence>
<dbReference type="PROSITE" id="PS50208">
    <property type="entry name" value="CASPASE_P20"/>
    <property type="match status" value="1"/>
</dbReference>
<organism evidence="21 22">
    <name type="scientific">Alosa alosa</name>
    <name type="common">allis shad</name>
    <dbReference type="NCBI Taxonomy" id="278164"/>
    <lineage>
        <taxon>Eukaryota</taxon>
        <taxon>Metazoa</taxon>
        <taxon>Chordata</taxon>
        <taxon>Craniata</taxon>
        <taxon>Vertebrata</taxon>
        <taxon>Euteleostomi</taxon>
        <taxon>Actinopterygii</taxon>
        <taxon>Neopterygii</taxon>
        <taxon>Teleostei</taxon>
        <taxon>Clupei</taxon>
        <taxon>Clupeiformes</taxon>
        <taxon>Clupeoidei</taxon>
        <taxon>Clupeidae</taxon>
        <taxon>Alosa</taxon>
    </lineage>
</organism>
<evidence type="ECO:0000256" key="8">
    <source>
        <dbReference type="ARBA" id="ARBA00022737"/>
    </source>
</evidence>
<keyword evidence="22" id="KW-1185">Reference proteome</keyword>
<dbReference type="Pfam" id="PF00656">
    <property type="entry name" value="Peptidase_C14"/>
    <property type="match status" value="1"/>
</dbReference>
<dbReference type="CDD" id="cd08334">
    <property type="entry name" value="DED_Caspase_8_10_r2"/>
    <property type="match status" value="1"/>
</dbReference>
<comment type="subcellular location">
    <subcellularLocation>
        <location evidence="2">Cytoplasm</location>
    </subcellularLocation>
    <subcellularLocation>
        <location evidence="1">Nucleus</location>
    </subcellularLocation>
</comment>
<dbReference type="PROSITE" id="PS50207">
    <property type="entry name" value="CASPASE_P10"/>
    <property type="match status" value="1"/>
</dbReference>
<dbReference type="AlphaFoldDB" id="A0AAV6G243"/>
<dbReference type="CDD" id="cd08792">
    <property type="entry name" value="DED_Caspase_8_10_r1"/>
    <property type="match status" value="1"/>
</dbReference>
<dbReference type="InterPro" id="IPR001309">
    <property type="entry name" value="Pept_C14_p20"/>
</dbReference>
<dbReference type="SUPFAM" id="SSF47986">
    <property type="entry name" value="DEATH domain"/>
    <property type="match status" value="2"/>
</dbReference>
<dbReference type="EC" id="3.4.22.61" evidence="14"/>
<feature type="domain" description="Caspase family p20" evidence="20">
    <location>
        <begin position="250"/>
        <end position="372"/>
    </location>
</feature>
<evidence type="ECO:0000259" key="18">
    <source>
        <dbReference type="PROSITE" id="PS50168"/>
    </source>
</evidence>
<evidence type="ECO:0000256" key="16">
    <source>
        <dbReference type="RuleBase" id="RU003971"/>
    </source>
</evidence>
<evidence type="ECO:0000313" key="21">
    <source>
        <dbReference type="EMBL" id="KAG5267696.1"/>
    </source>
</evidence>
<dbReference type="SMART" id="SM00031">
    <property type="entry name" value="DED"/>
    <property type="match status" value="2"/>
</dbReference>
<feature type="domain" description="Caspase family p10" evidence="19">
    <location>
        <begin position="402"/>
        <end position="489"/>
    </location>
</feature>
<dbReference type="GO" id="GO:0004197">
    <property type="term" value="F:cysteine-type endopeptidase activity"/>
    <property type="evidence" value="ECO:0007669"/>
    <property type="project" value="InterPro"/>
</dbReference>
<evidence type="ECO:0000256" key="17">
    <source>
        <dbReference type="SAM" id="Coils"/>
    </source>
</evidence>
<dbReference type="GO" id="GO:0005737">
    <property type="term" value="C:cytoplasm"/>
    <property type="evidence" value="ECO:0007669"/>
    <property type="project" value="UniProtKB-SubCell"/>
</dbReference>
<sequence>MEENNLQLLYDIDDRLDSVEVASLKFLCSDVLGRKPLEKVNDGRDLFMRLNEKGQMEDDMMFLKELLYTIKRYDLLKMVKTTEQEVCRSLQMRSDSYGGLSTYRKMLFDIADNMTSEKLNSFKFLVNLPRGKLEASATIFDVLTEMEKQQRLTKDNVEDLERILNECDKDLARKVEKYRLIKAGGGRWDEQGNSPHSESMDHPSIAEMCGGENYQDISCNRGLSVVSDAGSVINDVTKEDVESYTMVSRPRGRCLIINNYKFTTNEYGTREGTVKDAEKLRGVFKWLHFLVDEQRDLSGRDMKAVVHEYATMDHSAYDAIVVCVLSHGLEGEVVGVDGEKVSIKDLYKPFTRCLTLIGKPKLFFIQACQGTKYQTGHLLEDGPNQQMDQQLFEEDAHNPLVRKLSVAAEADVLIGMSTVEEFKSFRNTMTGSIYIQALCSALESGCPKNEDLLTIFTRVNNQVSKGLYNSHKQMPQLKSTLTKKLVLTVD</sequence>
<dbReference type="SUPFAM" id="SSF52129">
    <property type="entry name" value="Caspase-like"/>
    <property type="match status" value="1"/>
</dbReference>
<dbReference type="EMBL" id="JADWDJ010000017">
    <property type="protein sequence ID" value="KAG5267696.1"/>
    <property type="molecule type" value="Genomic_DNA"/>
</dbReference>
<dbReference type="PROSITE" id="PS01122">
    <property type="entry name" value="CASPASE_CYS"/>
    <property type="match status" value="1"/>
</dbReference>
<evidence type="ECO:0000259" key="19">
    <source>
        <dbReference type="PROSITE" id="PS50207"/>
    </source>
</evidence>
<feature type="domain" description="DED" evidence="18">
    <location>
        <begin position="4"/>
        <end position="81"/>
    </location>
</feature>
<evidence type="ECO:0000256" key="5">
    <source>
        <dbReference type="ARBA" id="ARBA00022553"/>
    </source>
</evidence>
<dbReference type="FunFam" id="3.40.50.1460:FF:000008">
    <property type="entry name" value="caspase-8 isoform X1"/>
    <property type="match status" value="1"/>
</dbReference>
<comment type="similarity">
    <text evidence="3 16">Belongs to the peptidase C14A family.</text>
</comment>
<evidence type="ECO:0000256" key="4">
    <source>
        <dbReference type="ARBA" id="ARBA00022490"/>
    </source>
</evidence>
<dbReference type="InterPro" id="IPR011600">
    <property type="entry name" value="Pept_C14_caspase"/>
</dbReference>
<evidence type="ECO:0000259" key="20">
    <source>
        <dbReference type="PROSITE" id="PS50208"/>
    </source>
</evidence>
<dbReference type="PANTHER" id="PTHR48169:SF7">
    <property type="entry name" value="CASPASE 10"/>
    <property type="match status" value="1"/>
</dbReference>
<gene>
    <name evidence="21" type="ORF">AALO_G00224630</name>
</gene>
<dbReference type="CDD" id="cd00032">
    <property type="entry name" value="CASc"/>
    <property type="match status" value="1"/>
</dbReference>
<dbReference type="Gene3D" id="3.40.50.1460">
    <property type="match status" value="1"/>
</dbReference>
<dbReference type="PANTHER" id="PTHR48169">
    <property type="entry name" value="DED DOMAIN-CONTAINING PROTEIN"/>
    <property type="match status" value="1"/>
</dbReference>
<dbReference type="InterPro" id="IPR033139">
    <property type="entry name" value="Caspase_cys_AS"/>
</dbReference>
<dbReference type="Gene3D" id="1.10.533.10">
    <property type="entry name" value="Death Domain, Fas"/>
    <property type="match status" value="2"/>
</dbReference>
<evidence type="ECO:0000256" key="3">
    <source>
        <dbReference type="ARBA" id="ARBA00010134"/>
    </source>
</evidence>
<dbReference type="SMART" id="SM00115">
    <property type="entry name" value="CASc"/>
    <property type="match status" value="1"/>
</dbReference>
<dbReference type="GO" id="GO:0051604">
    <property type="term" value="P:protein maturation"/>
    <property type="evidence" value="ECO:0007669"/>
    <property type="project" value="UniProtKB-ARBA"/>
</dbReference>
<comment type="caution">
    <text evidence="21">The sequence shown here is derived from an EMBL/GenBank/DDBJ whole genome shotgun (WGS) entry which is preliminary data.</text>
</comment>
<dbReference type="InterPro" id="IPR011029">
    <property type="entry name" value="DEATH-like_dom_sf"/>
</dbReference>
<proteinExistence type="inferred from homology"/>
<feature type="coiled-coil region" evidence="17">
    <location>
        <begin position="143"/>
        <end position="177"/>
    </location>
</feature>
<keyword evidence="17" id="KW-0175">Coiled coil</keyword>
<evidence type="ECO:0000256" key="12">
    <source>
        <dbReference type="ARBA" id="ARBA00023242"/>
    </source>
</evidence>
<name>A0AAV6G243_9TELE</name>
<evidence type="ECO:0000256" key="7">
    <source>
        <dbReference type="ARBA" id="ARBA00022703"/>
    </source>
</evidence>